<feature type="coiled-coil region" evidence="1">
    <location>
        <begin position="121"/>
        <end position="148"/>
    </location>
</feature>
<evidence type="ECO:0000313" key="3">
    <source>
        <dbReference type="Proteomes" id="UP000078492"/>
    </source>
</evidence>
<dbReference type="Proteomes" id="UP000078492">
    <property type="component" value="Unassembled WGS sequence"/>
</dbReference>
<protein>
    <submittedName>
        <fullName evidence="2">Uncharacterized protein</fullName>
    </submittedName>
</protein>
<dbReference type="AlphaFoldDB" id="A0A151IX95"/>
<name>A0A151IX95_9HYME</name>
<sequence length="256" mass="29150">MNSEYADYPCSACKKPIKSKVVKCGSCVKLFYYPGCVVKYKIYDRNQKLVPCAGPFEEFLLESDQEAKRTPTVAGNNRDRTESTGSVGITGLSSIDMKIDWLIRTVKEIKNGTACKREIKMMIKEVVREELKQELEDLRKMILGVTCESMDGLQRSYSEAVKEKKKENIIIVKPKMQQESETTKTLIKEKADIQSISMGIMKLRKGINGTVIMGYETGKEVKRLKETVQAKLGENYNVKEPQSRSKIKILILTWKK</sequence>
<dbReference type="STRING" id="471704.A0A151IX95"/>
<evidence type="ECO:0000256" key="1">
    <source>
        <dbReference type="SAM" id="Coils"/>
    </source>
</evidence>
<accession>A0A151IX95</accession>
<evidence type="ECO:0000313" key="2">
    <source>
        <dbReference type="EMBL" id="KYN12392.1"/>
    </source>
</evidence>
<proteinExistence type="predicted"/>
<gene>
    <name evidence="2" type="ORF">ALC57_15440</name>
</gene>
<keyword evidence="3" id="KW-1185">Reference proteome</keyword>
<organism evidence="2 3">
    <name type="scientific">Trachymyrmex cornetzi</name>
    <dbReference type="NCBI Taxonomy" id="471704"/>
    <lineage>
        <taxon>Eukaryota</taxon>
        <taxon>Metazoa</taxon>
        <taxon>Ecdysozoa</taxon>
        <taxon>Arthropoda</taxon>
        <taxon>Hexapoda</taxon>
        <taxon>Insecta</taxon>
        <taxon>Pterygota</taxon>
        <taxon>Neoptera</taxon>
        <taxon>Endopterygota</taxon>
        <taxon>Hymenoptera</taxon>
        <taxon>Apocrita</taxon>
        <taxon>Aculeata</taxon>
        <taxon>Formicoidea</taxon>
        <taxon>Formicidae</taxon>
        <taxon>Myrmicinae</taxon>
        <taxon>Trachymyrmex</taxon>
    </lineage>
</organism>
<reference evidence="2 3" key="1">
    <citation type="submission" date="2015-09" db="EMBL/GenBank/DDBJ databases">
        <title>Trachymyrmex cornetzi WGS genome.</title>
        <authorList>
            <person name="Nygaard S."/>
            <person name="Hu H."/>
            <person name="Boomsma J."/>
            <person name="Zhang G."/>
        </authorList>
    </citation>
    <scope>NUCLEOTIDE SEQUENCE [LARGE SCALE GENOMIC DNA]</scope>
    <source>
        <strain evidence="2">Tcor2-1</strain>
        <tissue evidence="2">Whole body</tissue>
    </source>
</reference>
<keyword evidence="1" id="KW-0175">Coiled coil</keyword>
<dbReference type="EMBL" id="KQ980833">
    <property type="protein sequence ID" value="KYN12392.1"/>
    <property type="molecule type" value="Genomic_DNA"/>
</dbReference>